<dbReference type="InterPro" id="IPR051378">
    <property type="entry name" value="Cell2Cell_Antifungal"/>
</dbReference>
<proteinExistence type="inferred from homology"/>
<organism evidence="12 13">
    <name type="scientific">Lactuca virosa</name>
    <dbReference type="NCBI Taxonomy" id="75947"/>
    <lineage>
        <taxon>Eukaryota</taxon>
        <taxon>Viridiplantae</taxon>
        <taxon>Streptophyta</taxon>
        <taxon>Embryophyta</taxon>
        <taxon>Tracheophyta</taxon>
        <taxon>Spermatophyta</taxon>
        <taxon>Magnoliopsida</taxon>
        <taxon>eudicotyledons</taxon>
        <taxon>Gunneridae</taxon>
        <taxon>Pentapetalae</taxon>
        <taxon>asterids</taxon>
        <taxon>campanulids</taxon>
        <taxon>Asterales</taxon>
        <taxon>Asteraceae</taxon>
        <taxon>Cichorioideae</taxon>
        <taxon>Cichorieae</taxon>
        <taxon>Lactucinae</taxon>
        <taxon>Lactuca</taxon>
    </lineage>
</organism>
<evidence type="ECO:0000313" key="13">
    <source>
        <dbReference type="Proteomes" id="UP001157418"/>
    </source>
</evidence>
<dbReference type="GO" id="GO:0005886">
    <property type="term" value="C:plasma membrane"/>
    <property type="evidence" value="ECO:0007669"/>
    <property type="project" value="UniProtKB-SubCell"/>
</dbReference>
<evidence type="ECO:0000256" key="2">
    <source>
        <dbReference type="ARBA" id="ARBA00022581"/>
    </source>
</evidence>
<dbReference type="InterPro" id="IPR002902">
    <property type="entry name" value="GNK2"/>
</dbReference>
<evidence type="ECO:0000256" key="6">
    <source>
        <dbReference type="ARBA" id="ARBA00023157"/>
    </source>
</evidence>
<evidence type="ECO:0000256" key="5">
    <source>
        <dbReference type="ARBA" id="ARBA00022949"/>
    </source>
</evidence>
<evidence type="ECO:0000256" key="3">
    <source>
        <dbReference type="ARBA" id="ARBA00022729"/>
    </source>
</evidence>
<name>A0AAU9LZP4_9ASTR</name>
<sequence length="304" mass="33664">MVPKQRKILHFTSTILLNFTLLILVSSNPDTTSHHTEFIYKKCRNQTHLPQKLASSLIQELVEKSSNSKFYQTTTGDDTFAIFGAFECRHDLTNTDCHDCVVNTLPRLSCGSDFLTRVQLKGCYISLEPEPNIPDPESGRIDNRVLIGFQKDDLQHKKCGERRVGLEGLEEVRDAAFEAIARCIISSGDRHCEMSHEWMHVVAQCDMSLEGCQCGKCISNAFQVAQDECWGSDSGEVYLTNCFISFSDDQPTTNGGGNYSQGSSIGGSSAKVVAMVVGIGVALALLFALCYCIRSSKRKHGDDW</sequence>
<evidence type="ECO:0000256" key="8">
    <source>
        <dbReference type="ARBA" id="ARBA00038393"/>
    </source>
</evidence>
<keyword evidence="9" id="KW-1133">Transmembrane helix</keyword>
<keyword evidence="9" id="KW-0472">Membrane</keyword>
<dbReference type="PANTHER" id="PTHR32080">
    <property type="entry name" value="ANTIFUNGAL PROTEIN GINKBILOBIN-2-LIKE"/>
    <property type="match status" value="1"/>
</dbReference>
<keyword evidence="13" id="KW-1185">Reference proteome</keyword>
<accession>A0AAU9LZP4</accession>
<dbReference type="GO" id="GO:0010497">
    <property type="term" value="P:plasmodesmata-mediated intercellular transport"/>
    <property type="evidence" value="ECO:0007669"/>
    <property type="project" value="TreeGrafter"/>
</dbReference>
<dbReference type="PANTHER" id="PTHR32080:SF64">
    <property type="entry name" value="GNK2-LIKE DOMAIN-CONTAINING PROTEIN"/>
    <property type="match status" value="1"/>
</dbReference>
<keyword evidence="4" id="KW-0677">Repeat</keyword>
<evidence type="ECO:0000256" key="1">
    <source>
        <dbReference type="ARBA" id="ARBA00004251"/>
    </source>
</evidence>
<keyword evidence="3 10" id="KW-0732">Signal</keyword>
<feature type="signal peptide" evidence="10">
    <location>
        <begin position="1"/>
        <end position="27"/>
    </location>
</feature>
<feature type="chain" id="PRO_5043471142" description="Gnk2-homologous domain-containing protein" evidence="10">
    <location>
        <begin position="28"/>
        <end position="304"/>
    </location>
</feature>
<dbReference type="AlphaFoldDB" id="A0AAU9LZP4"/>
<reference evidence="12 13" key="1">
    <citation type="submission" date="2022-01" db="EMBL/GenBank/DDBJ databases">
        <authorList>
            <person name="Xiong W."/>
            <person name="Schranz E."/>
        </authorList>
    </citation>
    <scope>NUCLEOTIDE SEQUENCE [LARGE SCALE GENOMIC DNA]</scope>
</reference>
<dbReference type="CDD" id="cd23509">
    <property type="entry name" value="Gnk2-like"/>
    <property type="match status" value="2"/>
</dbReference>
<comment type="caution">
    <text evidence="12">The sequence shown here is derived from an EMBL/GenBank/DDBJ whole genome shotgun (WGS) entry which is preliminary data.</text>
</comment>
<evidence type="ECO:0000256" key="9">
    <source>
        <dbReference type="SAM" id="Phobius"/>
    </source>
</evidence>
<dbReference type="Pfam" id="PF01657">
    <property type="entry name" value="Stress-antifung"/>
    <property type="match status" value="1"/>
</dbReference>
<feature type="domain" description="Gnk2-homologous" evidence="11">
    <location>
        <begin position="31"/>
        <end position="132"/>
    </location>
</feature>
<comment type="similarity">
    <text evidence="8">Belongs to the cysteine-rich repeat secretory protein family. Plasmodesmata-located proteins (PDLD) subfamily.</text>
</comment>
<dbReference type="Gene3D" id="3.30.430.20">
    <property type="entry name" value="Gnk2 domain, C-X8-C-X2-C motif"/>
    <property type="match status" value="2"/>
</dbReference>
<dbReference type="InterPro" id="IPR038408">
    <property type="entry name" value="GNK2_sf"/>
</dbReference>
<evidence type="ECO:0000313" key="12">
    <source>
        <dbReference type="EMBL" id="CAH1419812.1"/>
    </source>
</evidence>
<feature type="domain" description="Gnk2-homologous" evidence="11">
    <location>
        <begin position="151"/>
        <end position="251"/>
    </location>
</feature>
<evidence type="ECO:0000256" key="4">
    <source>
        <dbReference type="ARBA" id="ARBA00022737"/>
    </source>
</evidence>
<evidence type="ECO:0000259" key="11">
    <source>
        <dbReference type="PROSITE" id="PS51473"/>
    </source>
</evidence>
<keyword evidence="5" id="KW-0965">Cell junction</keyword>
<feature type="transmembrane region" description="Helical" evidence="9">
    <location>
        <begin position="272"/>
        <end position="293"/>
    </location>
</feature>
<dbReference type="Proteomes" id="UP001157418">
    <property type="component" value="Unassembled WGS sequence"/>
</dbReference>
<dbReference type="PROSITE" id="PS51473">
    <property type="entry name" value="GNK2"/>
    <property type="match status" value="2"/>
</dbReference>
<keyword evidence="2" id="KW-0945">Host-virus interaction</keyword>
<dbReference type="GO" id="GO:0046739">
    <property type="term" value="P:transport of virus in multicellular host"/>
    <property type="evidence" value="ECO:0007669"/>
    <property type="project" value="TreeGrafter"/>
</dbReference>
<gene>
    <name evidence="12" type="ORF">LVIROSA_LOCUS7313</name>
</gene>
<dbReference type="GO" id="GO:0009506">
    <property type="term" value="C:plasmodesma"/>
    <property type="evidence" value="ECO:0007669"/>
    <property type="project" value="UniProtKB-SubCell"/>
</dbReference>
<comment type="subcellular location">
    <subcellularLocation>
        <location evidence="7">Cell junction</location>
        <location evidence="7">Plasmodesma</location>
    </subcellularLocation>
    <subcellularLocation>
        <location evidence="1">Cell membrane</location>
        <topology evidence="1">Single-pass type I membrane protein</topology>
    </subcellularLocation>
</comment>
<evidence type="ECO:0000256" key="7">
    <source>
        <dbReference type="ARBA" id="ARBA00024184"/>
    </source>
</evidence>
<keyword evidence="6" id="KW-1015">Disulfide bond</keyword>
<protein>
    <recommendedName>
        <fullName evidence="11">Gnk2-homologous domain-containing protein</fullName>
    </recommendedName>
</protein>
<dbReference type="EMBL" id="CAKMRJ010000558">
    <property type="protein sequence ID" value="CAH1419812.1"/>
    <property type="molecule type" value="Genomic_DNA"/>
</dbReference>
<keyword evidence="9" id="KW-0812">Transmembrane</keyword>
<evidence type="ECO:0000256" key="10">
    <source>
        <dbReference type="SAM" id="SignalP"/>
    </source>
</evidence>